<dbReference type="HAMAP" id="MF_00373">
    <property type="entry name" value="Ribosomal_bL28"/>
    <property type="match status" value="1"/>
</dbReference>
<keyword evidence="7" id="KW-1185">Reference proteome</keyword>
<protein>
    <recommendedName>
        <fullName evidence="4 5">Large ribosomal subunit protein bL28</fullName>
    </recommendedName>
</protein>
<dbReference type="SUPFAM" id="SSF143800">
    <property type="entry name" value="L28p-like"/>
    <property type="match status" value="1"/>
</dbReference>
<dbReference type="InterPro" id="IPR026569">
    <property type="entry name" value="Ribosomal_bL28"/>
</dbReference>
<evidence type="ECO:0000256" key="1">
    <source>
        <dbReference type="ARBA" id="ARBA00008760"/>
    </source>
</evidence>
<dbReference type="EMBL" id="FMXQ01000001">
    <property type="protein sequence ID" value="SDB05391.1"/>
    <property type="molecule type" value="Genomic_DNA"/>
</dbReference>
<dbReference type="RefSeq" id="WP_090874915.1">
    <property type="nucleotide sequence ID" value="NZ_FMXQ01000001.1"/>
</dbReference>
<dbReference type="GO" id="GO:0003735">
    <property type="term" value="F:structural constituent of ribosome"/>
    <property type="evidence" value="ECO:0007669"/>
    <property type="project" value="InterPro"/>
</dbReference>
<dbReference type="GO" id="GO:0022625">
    <property type="term" value="C:cytosolic large ribosomal subunit"/>
    <property type="evidence" value="ECO:0007669"/>
    <property type="project" value="TreeGrafter"/>
</dbReference>
<evidence type="ECO:0000313" key="6">
    <source>
        <dbReference type="EMBL" id="SDB05391.1"/>
    </source>
</evidence>
<organism evidence="6 7">
    <name type="scientific">Bauldia litoralis</name>
    <dbReference type="NCBI Taxonomy" id="665467"/>
    <lineage>
        <taxon>Bacteria</taxon>
        <taxon>Pseudomonadati</taxon>
        <taxon>Pseudomonadota</taxon>
        <taxon>Alphaproteobacteria</taxon>
        <taxon>Hyphomicrobiales</taxon>
        <taxon>Kaistiaceae</taxon>
        <taxon>Bauldia</taxon>
    </lineage>
</organism>
<evidence type="ECO:0000256" key="5">
    <source>
        <dbReference type="HAMAP-Rule" id="MF_00373"/>
    </source>
</evidence>
<evidence type="ECO:0000313" key="7">
    <source>
        <dbReference type="Proteomes" id="UP000199071"/>
    </source>
</evidence>
<keyword evidence="3 5" id="KW-0687">Ribonucleoprotein</keyword>
<gene>
    <name evidence="5" type="primary">rpmB</name>
    <name evidence="6" type="ORF">SAMN02982931_00380</name>
</gene>
<evidence type="ECO:0000256" key="3">
    <source>
        <dbReference type="ARBA" id="ARBA00023274"/>
    </source>
</evidence>
<proteinExistence type="inferred from homology"/>
<evidence type="ECO:0000256" key="4">
    <source>
        <dbReference type="ARBA" id="ARBA00035174"/>
    </source>
</evidence>
<dbReference type="PANTHER" id="PTHR13528:SF2">
    <property type="entry name" value="LARGE RIBOSOMAL SUBUNIT PROTEIN BL28M"/>
    <property type="match status" value="1"/>
</dbReference>
<dbReference type="STRING" id="665467.SAMN02982931_00380"/>
<dbReference type="OrthoDB" id="9805609at2"/>
<dbReference type="Proteomes" id="UP000199071">
    <property type="component" value="Unassembled WGS sequence"/>
</dbReference>
<dbReference type="NCBIfam" id="TIGR00009">
    <property type="entry name" value="L28"/>
    <property type="match status" value="1"/>
</dbReference>
<dbReference type="InterPro" id="IPR001383">
    <property type="entry name" value="Ribosomal_bL28_bact-type"/>
</dbReference>
<dbReference type="PANTHER" id="PTHR13528">
    <property type="entry name" value="39S RIBOSOMAL PROTEIN L28, MITOCHONDRIAL"/>
    <property type="match status" value="1"/>
</dbReference>
<name>A0A1G6AAE3_9HYPH</name>
<accession>A0A1G6AAE3</accession>
<dbReference type="Pfam" id="PF00830">
    <property type="entry name" value="Ribosomal_L28"/>
    <property type="match status" value="1"/>
</dbReference>
<keyword evidence="2 5" id="KW-0689">Ribosomal protein</keyword>
<dbReference type="GO" id="GO:0006412">
    <property type="term" value="P:translation"/>
    <property type="evidence" value="ECO:0007669"/>
    <property type="project" value="UniProtKB-UniRule"/>
</dbReference>
<dbReference type="InterPro" id="IPR034704">
    <property type="entry name" value="Ribosomal_bL28/bL31-like_sf"/>
</dbReference>
<dbReference type="AlphaFoldDB" id="A0A1G6AAE3"/>
<sequence>MARRCELTGKAVLAGNNVSHANNKTRRRFLPNLNHVTLLSDALGQKVRLKISTNALRSVEHRGGLDKFLLASRDTDLSINARRIKRLVEKRVAASEAAAA</sequence>
<comment type="similarity">
    <text evidence="1 5">Belongs to the bacterial ribosomal protein bL28 family.</text>
</comment>
<dbReference type="InterPro" id="IPR037147">
    <property type="entry name" value="Ribosomal_bL28_sf"/>
</dbReference>
<reference evidence="6 7" key="1">
    <citation type="submission" date="2016-10" db="EMBL/GenBank/DDBJ databases">
        <authorList>
            <person name="de Groot N.N."/>
        </authorList>
    </citation>
    <scope>NUCLEOTIDE SEQUENCE [LARGE SCALE GENOMIC DNA]</scope>
    <source>
        <strain evidence="6 7">ATCC 35022</strain>
    </source>
</reference>
<dbReference type="Gene3D" id="2.30.170.40">
    <property type="entry name" value="Ribosomal protein L28/L24"/>
    <property type="match status" value="1"/>
</dbReference>
<evidence type="ECO:0000256" key="2">
    <source>
        <dbReference type="ARBA" id="ARBA00022980"/>
    </source>
</evidence>